<feature type="chain" id="PRO_5046607047" description="Major facilitator superfamily associated domain-containing protein" evidence="7">
    <location>
        <begin position="16"/>
        <end position="137"/>
    </location>
</feature>
<evidence type="ECO:0000313" key="10">
    <source>
        <dbReference type="Proteomes" id="UP001165082"/>
    </source>
</evidence>
<reference evidence="9" key="1">
    <citation type="submission" date="2022-07" db="EMBL/GenBank/DDBJ databases">
        <title>Genome analysis of Parmales, a sister group of diatoms, reveals the evolutionary specialization of diatoms from phago-mixotrophs to photoautotrophs.</title>
        <authorList>
            <person name="Ban H."/>
            <person name="Sato S."/>
            <person name="Yoshikawa S."/>
            <person name="Kazumasa Y."/>
            <person name="Nakamura Y."/>
            <person name="Ichinomiya M."/>
            <person name="Saitoh K."/>
            <person name="Sato N."/>
            <person name="Blanc-Mathieu R."/>
            <person name="Endo H."/>
            <person name="Kuwata A."/>
            <person name="Ogata H."/>
        </authorList>
    </citation>
    <scope>NUCLEOTIDE SEQUENCE</scope>
</reference>
<dbReference type="SUPFAM" id="SSF103473">
    <property type="entry name" value="MFS general substrate transporter"/>
    <property type="match status" value="1"/>
</dbReference>
<dbReference type="InterPro" id="IPR036259">
    <property type="entry name" value="MFS_trans_sf"/>
</dbReference>
<evidence type="ECO:0000256" key="2">
    <source>
        <dbReference type="ARBA" id="ARBA00005241"/>
    </source>
</evidence>
<evidence type="ECO:0000256" key="6">
    <source>
        <dbReference type="SAM" id="Phobius"/>
    </source>
</evidence>
<dbReference type="OrthoDB" id="515887at2759"/>
<evidence type="ECO:0000313" key="9">
    <source>
        <dbReference type="EMBL" id="GMH73751.1"/>
    </source>
</evidence>
<keyword evidence="10" id="KW-1185">Reference proteome</keyword>
<dbReference type="InterPro" id="IPR051717">
    <property type="entry name" value="MFS_MFSD6"/>
</dbReference>
<dbReference type="InterPro" id="IPR024989">
    <property type="entry name" value="MFS_assoc_dom"/>
</dbReference>
<comment type="similarity">
    <text evidence="2">Belongs to the major facilitator superfamily. MFSD6 family.</text>
</comment>
<feature type="signal peptide" evidence="7">
    <location>
        <begin position="1"/>
        <end position="15"/>
    </location>
</feature>
<dbReference type="EMBL" id="BRXZ01001543">
    <property type="protein sequence ID" value="GMH73751.1"/>
    <property type="molecule type" value="Genomic_DNA"/>
</dbReference>
<evidence type="ECO:0000256" key="5">
    <source>
        <dbReference type="ARBA" id="ARBA00023136"/>
    </source>
</evidence>
<evidence type="ECO:0000256" key="1">
    <source>
        <dbReference type="ARBA" id="ARBA00004141"/>
    </source>
</evidence>
<comment type="subcellular location">
    <subcellularLocation>
        <location evidence="1">Membrane</location>
        <topology evidence="1">Multi-pass membrane protein</topology>
    </subcellularLocation>
</comment>
<comment type="caution">
    <text evidence="9">The sequence shown here is derived from an EMBL/GenBank/DDBJ whole genome shotgun (WGS) entry which is preliminary data.</text>
</comment>
<organism evidence="9 10">
    <name type="scientific">Triparma retinervis</name>
    <dbReference type="NCBI Taxonomy" id="2557542"/>
    <lineage>
        <taxon>Eukaryota</taxon>
        <taxon>Sar</taxon>
        <taxon>Stramenopiles</taxon>
        <taxon>Ochrophyta</taxon>
        <taxon>Bolidophyceae</taxon>
        <taxon>Parmales</taxon>
        <taxon>Triparmaceae</taxon>
        <taxon>Triparma</taxon>
    </lineage>
</organism>
<dbReference type="Gene3D" id="1.20.1250.20">
    <property type="entry name" value="MFS general substrate transporter like domains"/>
    <property type="match status" value="1"/>
</dbReference>
<feature type="transmembrane region" description="Helical" evidence="6">
    <location>
        <begin position="59"/>
        <end position="79"/>
    </location>
</feature>
<dbReference type="GO" id="GO:0016020">
    <property type="term" value="C:membrane"/>
    <property type="evidence" value="ECO:0007669"/>
    <property type="project" value="UniProtKB-SubCell"/>
</dbReference>
<dbReference type="Proteomes" id="UP001165082">
    <property type="component" value="Unassembled WGS sequence"/>
</dbReference>
<feature type="domain" description="Major facilitator superfamily associated" evidence="8">
    <location>
        <begin position="1"/>
        <end position="137"/>
    </location>
</feature>
<dbReference type="PANTHER" id="PTHR16172:SF41">
    <property type="entry name" value="MAJOR FACILITATOR SUPERFAMILY DOMAIN-CONTAINING PROTEIN 6-LIKE"/>
    <property type="match status" value="1"/>
</dbReference>
<sequence>MVFFALVFIVGVSSGCIENFAYVRMREVGGTGRDMGISRLVSASCGVPMFWYSGNLTRILGVSPVLVLTLTSYSLRFLIYATMTSPLQGLPAEALRGATFALFWSTSTIYAHKIAPPGMSATLLAVMNGMYGGLGQG</sequence>
<evidence type="ECO:0000256" key="7">
    <source>
        <dbReference type="SAM" id="SignalP"/>
    </source>
</evidence>
<evidence type="ECO:0000259" key="8">
    <source>
        <dbReference type="Pfam" id="PF12832"/>
    </source>
</evidence>
<name>A0A9W7AME8_9STRA</name>
<dbReference type="AlphaFoldDB" id="A0A9W7AME8"/>
<gene>
    <name evidence="9" type="ORF">TrRE_jg11255</name>
</gene>
<evidence type="ECO:0000256" key="3">
    <source>
        <dbReference type="ARBA" id="ARBA00022692"/>
    </source>
</evidence>
<evidence type="ECO:0000256" key="4">
    <source>
        <dbReference type="ARBA" id="ARBA00022989"/>
    </source>
</evidence>
<keyword evidence="4 6" id="KW-1133">Transmembrane helix</keyword>
<protein>
    <recommendedName>
        <fullName evidence="8">Major facilitator superfamily associated domain-containing protein</fullName>
    </recommendedName>
</protein>
<dbReference type="Pfam" id="PF12832">
    <property type="entry name" value="MFS_1_like"/>
    <property type="match status" value="1"/>
</dbReference>
<accession>A0A9W7AME8</accession>
<keyword evidence="3 6" id="KW-0812">Transmembrane</keyword>
<dbReference type="PANTHER" id="PTHR16172">
    <property type="entry name" value="MAJOR FACILITATOR SUPERFAMILY DOMAIN-CONTAINING PROTEIN 6-LIKE"/>
    <property type="match status" value="1"/>
</dbReference>
<keyword evidence="7" id="KW-0732">Signal</keyword>
<proteinExistence type="inferred from homology"/>
<keyword evidence="5 6" id="KW-0472">Membrane</keyword>